<organism evidence="2 3">
    <name type="scientific">Symbiodinium microadriaticum</name>
    <name type="common">Dinoflagellate</name>
    <name type="synonym">Zooxanthella microadriatica</name>
    <dbReference type="NCBI Taxonomy" id="2951"/>
    <lineage>
        <taxon>Eukaryota</taxon>
        <taxon>Sar</taxon>
        <taxon>Alveolata</taxon>
        <taxon>Dinophyceae</taxon>
        <taxon>Suessiales</taxon>
        <taxon>Symbiodiniaceae</taxon>
        <taxon>Symbiodinium</taxon>
    </lineage>
</organism>
<feature type="region of interest" description="Disordered" evidence="1">
    <location>
        <begin position="496"/>
        <end position="546"/>
    </location>
</feature>
<feature type="compositionally biased region" description="Pro residues" evidence="1">
    <location>
        <begin position="210"/>
        <end position="239"/>
    </location>
</feature>
<dbReference type="Proteomes" id="UP000186817">
    <property type="component" value="Unassembled WGS sequence"/>
</dbReference>
<evidence type="ECO:0000256" key="1">
    <source>
        <dbReference type="SAM" id="MobiDB-lite"/>
    </source>
</evidence>
<proteinExistence type="predicted"/>
<feature type="region of interest" description="Disordered" evidence="1">
    <location>
        <begin position="344"/>
        <end position="472"/>
    </location>
</feature>
<protein>
    <submittedName>
        <fullName evidence="2">Uncharacterized protein</fullName>
    </submittedName>
</protein>
<keyword evidence="3" id="KW-1185">Reference proteome</keyword>
<reference evidence="2 3" key="1">
    <citation type="submission" date="2016-02" db="EMBL/GenBank/DDBJ databases">
        <title>Genome analysis of coral dinoflagellate symbionts highlights evolutionary adaptations to a symbiotic lifestyle.</title>
        <authorList>
            <person name="Aranda M."/>
            <person name="Li Y."/>
            <person name="Liew Y.J."/>
            <person name="Baumgarten S."/>
            <person name="Simakov O."/>
            <person name="Wilson M."/>
            <person name="Piel J."/>
            <person name="Ashoor H."/>
            <person name="Bougouffa S."/>
            <person name="Bajic V.B."/>
            <person name="Ryu T."/>
            <person name="Ravasi T."/>
            <person name="Bayer T."/>
            <person name="Micklem G."/>
            <person name="Kim H."/>
            <person name="Bhak J."/>
            <person name="Lajeunesse T.C."/>
            <person name="Voolstra C.R."/>
        </authorList>
    </citation>
    <scope>NUCLEOTIDE SEQUENCE [LARGE SCALE GENOMIC DNA]</scope>
    <source>
        <strain evidence="2 3">CCMP2467</strain>
    </source>
</reference>
<feature type="compositionally biased region" description="Basic residues" evidence="1">
    <location>
        <begin position="371"/>
        <end position="391"/>
    </location>
</feature>
<dbReference type="EMBL" id="LSRX01000987">
    <property type="protein sequence ID" value="OLP85248.1"/>
    <property type="molecule type" value="Genomic_DNA"/>
</dbReference>
<dbReference type="OrthoDB" id="10381871at2759"/>
<dbReference type="AlphaFoldDB" id="A0A1Q9CQN9"/>
<feature type="compositionally biased region" description="Basic and acidic residues" evidence="1">
    <location>
        <begin position="445"/>
        <end position="460"/>
    </location>
</feature>
<gene>
    <name evidence="2" type="ORF">AK812_SmicGene33795</name>
</gene>
<sequence>MSVRTLLTHGRWVDGFKPGRYLSQVTVSQARLQEFIRAELSYFAAQHTQALSLEQIVKASTPGKVARLVHKGAGKQPRPAQHFTKGKKGYRFAFNRTAVDVDWMAKLAPLFKSYAAVAPNTMLPPKKHRLAILQCHAESQINFGKKSDDDYADYCDSMIRVCFGQYRQLAQSPEAAERAFRKAGPSQVQAIEEVLALLKVSKDEEEPSEPTAPPVPGPSDPPPLPPPKSPPAASPPAASPPARSSTSHHSTPMRTDSLETVVDPSPIDPKALFESILAEPDFDPELTTPDKKKPKFTRVSSPFGFEKFVDEEMEDDSDRKDLIREAFETLPLGSDGKSQLTIFRNNAPRKPGQNKGSVGATVETKMGKNSKLLKAKAKAKKGMAKNPKKKPSTKDGAKSNLPEVPAEIEMAENPGAQNANPIEEMPVPSVTRRVSGKQSSVPPCDEEKGEGGKHVKEKKPLNMSRSGRRKRVVSRAWHLTYDAEIAKGVSQEKARLKARKAHKEAAEKFDAEEPLIRKYQKKADQAKPEAPAVDDDDHEGHNDDDC</sequence>
<comment type="caution">
    <text evidence="2">The sequence shown here is derived from an EMBL/GenBank/DDBJ whole genome shotgun (WGS) entry which is preliminary data.</text>
</comment>
<name>A0A1Q9CQN9_SYMMI</name>
<feature type="compositionally biased region" description="Basic and acidic residues" evidence="1">
    <location>
        <begin position="503"/>
        <end position="527"/>
    </location>
</feature>
<accession>A0A1Q9CQN9</accession>
<evidence type="ECO:0000313" key="3">
    <source>
        <dbReference type="Proteomes" id="UP000186817"/>
    </source>
</evidence>
<evidence type="ECO:0000313" key="2">
    <source>
        <dbReference type="EMBL" id="OLP85248.1"/>
    </source>
</evidence>
<feature type="region of interest" description="Disordered" evidence="1">
    <location>
        <begin position="202"/>
        <end position="298"/>
    </location>
</feature>